<dbReference type="Gene3D" id="3.30.70.100">
    <property type="match status" value="1"/>
</dbReference>
<sequence>MKKEFTIPNIEKILLNEDTWIHLGNVVLRVIIIFILSSIVVRFGKRIIKHVFLVREKSPLTYSERRHTTLMKLLQNILTNVVYFTAIIAILSVFDINVTGLLAGAGIVGLAVGFGAQSLVKDIITGFFIVFEDQFAVGDQVQIGSATGTVEEIGLRTTKVKSYTGELHTIPNGSISVVVNFSIYNSKALIDVSVAYETNMEELEKSIERFLQALPIKYEELVKSPTYLGVQSFSSSEIVIRIAAETKPMQQSGIARNIRRDLIEFLEQEGIKIP</sequence>
<dbReference type="FunFam" id="1.10.287.1260:FF:000005">
    <property type="entry name" value="Mechanosensitive ion channel family protein"/>
    <property type="match status" value="1"/>
</dbReference>
<dbReference type="KEGG" id="psyo:PB01_20775"/>
<name>A0A5J6SSK5_9BACI</name>
<keyword evidence="4 8" id="KW-0812">Transmembrane</keyword>
<feature type="domain" description="Mechanosensitive ion channel transmembrane helices 2/3" evidence="11">
    <location>
        <begin position="76"/>
        <end position="117"/>
    </location>
</feature>
<dbReference type="Pfam" id="PF21082">
    <property type="entry name" value="MS_channel_3rd"/>
    <property type="match status" value="1"/>
</dbReference>
<dbReference type="SUPFAM" id="SSF82861">
    <property type="entry name" value="Mechanosensitive channel protein MscS (YggB), transmembrane region"/>
    <property type="match status" value="1"/>
</dbReference>
<proteinExistence type="inferred from homology"/>
<dbReference type="EMBL" id="CP031223">
    <property type="protein sequence ID" value="QFG01029.1"/>
    <property type="molecule type" value="Genomic_DNA"/>
</dbReference>
<keyword evidence="3" id="KW-1003">Cell membrane</keyword>
<evidence type="ECO:0000256" key="8">
    <source>
        <dbReference type="SAM" id="Phobius"/>
    </source>
</evidence>
<feature type="transmembrane region" description="Helical" evidence="8">
    <location>
        <begin position="73"/>
        <end position="94"/>
    </location>
</feature>
<dbReference type="InterPro" id="IPR049142">
    <property type="entry name" value="MS_channel_1st"/>
</dbReference>
<dbReference type="SUPFAM" id="SSF50182">
    <property type="entry name" value="Sm-like ribonucleoproteins"/>
    <property type="match status" value="1"/>
</dbReference>
<evidence type="ECO:0000259" key="11">
    <source>
        <dbReference type="Pfam" id="PF21088"/>
    </source>
</evidence>
<evidence type="ECO:0000256" key="3">
    <source>
        <dbReference type="ARBA" id="ARBA00022475"/>
    </source>
</evidence>
<dbReference type="GO" id="GO:0008381">
    <property type="term" value="F:mechanosensitive monoatomic ion channel activity"/>
    <property type="evidence" value="ECO:0007669"/>
    <property type="project" value="InterPro"/>
</dbReference>
<keyword evidence="5 8" id="KW-1133">Transmembrane helix</keyword>
<dbReference type="Proteomes" id="UP000325517">
    <property type="component" value="Chromosome"/>
</dbReference>
<dbReference type="OrthoDB" id="9809206at2"/>
<feature type="domain" description="Mechanosensitive ion channel MscS C-terminal" evidence="10">
    <location>
        <begin position="190"/>
        <end position="273"/>
    </location>
</feature>
<dbReference type="FunFam" id="2.30.30.60:FF:000001">
    <property type="entry name" value="MscS Mechanosensitive ion channel"/>
    <property type="match status" value="1"/>
</dbReference>
<protein>
    <submittedName>
        <fullName evidence="12">Mechanosensitive ion channel family protein</fullName>
    </submittedName>
</protein>
<comment type="similarity">
    <text evidence="2">Belongs to the MscS (TC 1.A.23) family.</text>
</comment>
<dbReference type="InterPro" id="IPR045276">
    <property type="entry name" value="YbiO_bact"/>
</dbReference>
<evidence type="ECO:0000256" key="2">
    <source>
        <dbReference type="ARBA" id="ARBA00008017"/>
    </source>
</evidence>
<feature type="transmembrane region" description="Helical" evidence="8">
    <location>
        <begin position="20"/>
        <end position="41"/>
    </location>
</feature>
<evidence type="ECO:0000313" key="13">
    <source>
        <dbReference type="Proteomes" id="UP000325517"/>
    </source>
</evidence>
<dbReference type="InterPro" id="IPR011066">
    <property type="entry name" value="MscS_channel_C_sf"/>
</dbReference>
<dbReference type="InterPro" id="IPR049278">
    <property type="entry name" value="MS_channel_C"/>
</dbReference>
<dbReference type="PANTHER" id="PTHR30460:SF0">
    <property type="entry name" value="MODERATE CONDUCTANCE MECHANOSENSITIVE CHANNEL YBIO"/>
    <property type="match status" value="1"/>
</dbReference>
<comment type="function">
    <text evidence="7">May play a role in resistance to osmotic downshock.</text>
</comment>
<dbReference type="SUPFAM" id="SSF82689">
    <property type="entry name" value="Mechanosensitive channel protein MscS (YggB), C-terminal domain"/>
    <property type="match status" value="1"/>
</dbReference>
<evidence type="ECO:0000259" key="10">
    <source>
        <dbReference type="Pfam" id="PF21082"/>
    </source>
</evidence>
<keyword evidence="6 8" id="KW-0472">Membrane</keyword>
<gene>
    <name evidence="12" type="ORF">PB01_20775</name>
</gene>
<dbReference type="AlphaFoldDB" id="A0A5J6SSK5"/>
<keyword evidence="13" id="KW-1185">Reference proteome</keyword>
<dbReference type="InterPro" id="IPR010920">
    <property type="entry name" value="LSM_dom_sf"/>
</dbReference>
<evidence type="ECO:0000256" key="6">
    <source>
        <dbReference type="ARBA" id="ARBA00023136"/>
    </source>
</evidence>
<evidence type="ECO:0000256" key="5">
    <source>
        <dbReference type="ARBA" id="ARBA00022989"/>
    </source>
</evidence>
<dbReference type="InterPro" id="IPR023408">
    <property type="entry name" value="MscS_beta-dom_sf"/>
</dbReference>
<comment type="subcellular location">
    <subcellularLocation>
        <location evidence="1">Cell membrane</location>
        <topology evidence="1">Multi-pass membrane protein</topology>
    </subcellularLocation>
</comment>
<dbReference type="RefSeq" id="WP_151701890.1">
    <property type="nucleotide sequence ID" value="NZ_CP031223.1"/>
</dbReference>
<evidence type="ECO:0000256" key="4">
    <source>
        <dbReference type="ARBA" id="ARBA00022692"/>
    </source>
</evidence>
<dbReference type="Gene3D" id="1.10.287.1260">
    <property type="match status" value="1"/>
</dbReference>
<dbReference type="Gene3D" id="2.30.30.60">
    <property type="match status" value="1"/>
</dbReference>
<feature type="transmembrane region" description="Helical" evidence="8">
    <location>
        <begin position="100"/>
        <end position="120"/>
    </location>
</feature>
<dbReference type="InterPro" id="IPR011014">
    <property type="entry name" value="MscS_channel_TM-2"/>
</dbReference>
<evidence type="ECO:0000256" key="7">
    <source>
        <dbReference type="ARBA" id="ARBA00059688"/>
    </source>
</evidence>
<dbReference type="Pfam" id="PF21088">
    <property type="entry name" value="MS_channel_1st"/>
    <property type="match status" value="1"/>
</dbReference>
<evidence type="ECO:0000313" key="12">
    <source>
        <dbReference type="EMBL" id="QFG01029.1"/>
    </source>
</evidence>
<feature type="domain" description="Mechanosensitive ion channel MscS" evidence="9">
    <location>
        <begin position="119"/>
        <end position="182"/>
    </location>
</feature>
<dbReference type="Pfam" id="PF00924">
    <property type="entry name" value="MS_channel_2nd"/>
    <property type="match status" value="1"/>
</dbReference>
<dbReference type="InterPro" id="IPR006685">
    <property type="entry name" value="MscS_channel_2nd"/>
</dbReference>
<dbReference type="GO" id="GO:0005886">
    <property type="term" value="C:plasma membrane"/>
    <property type="evidence" value="ECO:0007669"/>
    <property type="project" value="UniProtKB-SubCell"/>
</dbReference>
<dbReference type="PANTHER" id="PTHR30460">
    <property type="entry name" value="MODERATE CONDUCTANCE MECHANOSENSITIVE CHANNEL YBIO"/>
    <property type="match status" value="1"/>
</dbReference>
<organism evidence="12 13">
    <name type="scientific">Psychrobacillus glaciei</name>
    <dbReference type="NCBI Taxonomy" id="2283160"/>
    <lineage>
        <taxon>Bacteria</taxon>
        <taxon>Bacillati</taxon>
        <taxon>Bacillota</taxon>
        <taxon>Bacilli</taxon>
        <taxon>Bacillales</taxon>
        <taxon>Bacillaceae</taxon>
        <taxon>Psychrobacillus</taxon>
    </lineage>
</organism>
<evidence type="ECO:0000256" key="1">
    <source>
        <dbReference type="ARBA" id="ARBA00004651"/>
    </source>
</evidence>
<accession>A0A5J6SSK5</accession>
<evidence type="ECO:0000259" key="9">
    <source>
        <dbReference type="Pfam" id="PF00924"/>
    </source>
</evidence>
<reference evidence="12 13" key="1">
    <citation type="submission" date="2018-07" db="EMBL/GenBank/DDBJ databases">
        <title>Complete genome sequence of Psychrobacillus sp. PB01, isolated from iceberg, and comparative genome analysis of Psychrobacillus strains.</title>
        <authorList>
            <person name="Lee P.C."/>
        </authorList>
    </citation>
    <scope>NUCLEOTIDE SEQUENCE [LARGE SCALE GENOMIC DNA]</scope>
    <source>
        <strain evidence="12 13">PB01</strain>
    </source>
</reference>